<dbReference type="EMBL" id="VXIV02003143">
    <property type="protein sequence ID" value="KAF6020824.1"/>
    <property type="molecule type" value="Genomic_DNA"/>
</dbReference>
<comment type="caution">
    <text evidence="2">The sequence shown here is derived from an EMBL/GenBank/DDBJ whole genome shotgun (WGS) entry which is preliminary data.</text>
</comment>
<evidence type="ECO:0000256" key="1">
    <source>
        <dbReference type="SAM" id="MobiDB-lite"/>
    </source>
</evidence>
<accession>A0A7J7J526</accession>
<keyword evidence="3" id="KW-1185">Reference proteome</keyword>
<feature type="compositionally biased region" description="Acidic residues" evidence="1">
    <location>
        <begin position="78"/>
        <end position="87"/>
    </location>
</feature>
<dbReference type="Proteomes" id="UP000593567">
    <property type="component" value="Unassembled WGS sequence"/>
</dbReference>
<proteinExistence type="predicted"/>
<dbReference type="AlphaFoldDB" id="A0A7J7J526"/>
<evidence type="ECO:0000313" key="3">
    <source>
        <dbReference type="Proteomes" id="UP000593567"/>
    </source>
</evidence>
<name>A0A7J7J526_BUGNE</name>
<evidence type="ECO:0000313" key="2">
    <source>
        <dbReference type="EMBL" id="KAF6020824.1"/>
    </source>
</evidence>
<protein>
    <submittedName>
        <fullName evidence="2">Uncharacterized protein</fullName>
    </submittedName>
</protein>
<organism evidence="2 3">
    <name type="scientific">Bugula neritina</name>
    <name type="common">Brown bryozoan</name>
    <name type="synonym">Sertularia neritina</name>
    <dbReference type="NCBI Taxonomy" id="10212"/>
    <lineage>
        <taxon>Eukaryota</taxon>
        <taxon>Metazoa</taxon>
        <taxon>Spiralia</taxon>
        <taxon>Lophotrochozoa</taxon>
        <taxon>Bryozoa</taxon>
        <taxon>Gymnolaemata</taxon>
        <taxon>Cheilostomatida</taxon>
        <taxon>Flustrina</taxon>
        <taxon>Buguloidea</taxon>
        <taxon>Bugulidae</taxon>
        <taxon>Bugula</taxon>
    </lineage>
</organism>
<gene>
    <name evidence="2" type="ORF">EB796_020861</name>
</gene>
<feature type="region of interest" description="Disordered" evidence="1">
    <location>
        <begin position="21"/>
        <end position="87"/>
    </location>
</feature>
<feature type="compositionally biased region" description="Polar residues" evidence="1">
    <location>
        <begin position="65"/>
        <end position="77"/>
    </location>
</feature>
<sequence length="87" mass="9302">MAEYQIPGNNQPIRGQINRACKHGSEASGSDSYAAFTAQRAEPPTPAPRSNSAVDVNENERASGASLSVSATISTNQEQDEEDEDMF</sequence>
<reference evidence="2" key="1">
    <citation type="submission" date="2020-06" db="EMBL/GenBank/DDBJ databases">
        <title>Draft genome of Bugula neritina, a colonial animal packing powerful symbionts and potential medicines.</title>
        <authorList>
            <person name="Rayko M."/>
        </authorList>
    </citation>
    <scope>NUCLEOTIDE SEQUENCE [LARGE SCALE GENOMIC DNA]</scope>
    <source>
        <strain evidence="2">Kwan_BN1</strain>
    </source>
</reference>